<evidence type="ECO:0000256" key="2">
    <source>
        <dbReference type="SAM" id="Phobius"/>
    </source>
</evidence>
<proteinExistence type="predicted"/>
<reference evidence="3 4" key="1">
    <citation type="journal article" date="2019" name="Int. J. Syst. Evol. Microbiol.">
        <title>The Global Catalogue of Microorganisms (GCM) 10K type strain sequencing project: providing services to taxonomists for standard genome sequencing and annotation.</title>
        <authorList>
            <consortium name="The Broad Institute Genomics Platform"/>
            <consortium name="The Broad Institute Genome Sequencing Center for Infectious Disease"/>
            <person name="Wu L."/>
            <person name="Ma J."/>
        </authorList>
    </citation>
    <scope>NUCLEOTIDE SEQUENCE [LARGE SCALE GENOMIC DNA]</scope>
    <source>
        <strain evidence="3 4">JCM 13850</strain>
    </source>
</reference>
<name>A0ABN2XZ09_9ACTN</name>
<keyword evidence="4" id="KW-1185">Reference proteome</keyword>
<feature type="compositionally biased region" description="Low complexity" evidence="1">
    <location>
        <begin position="26"/>
        <end position="35"/>
    </location>
</feature>
<dbReference type="Proteomes" id="UP001501020">
    <property type="component" value="Unassembled WGS sequence"/>
</dbReference>
<dbReference type="RefSeq" id="WP_344260506.1">
    <property type="nucleotide sequence ID" value="NZ_BAAAMR010000002.1"/>
</dbReference>
<feature type="transmembrane region" description="Helical" evidence="2">
    <location>
        <begin position="56"/>
        <end position="89"/>
    </location>
</feature>
<sequence>MAAVPARPGTATDDHGQGANRRHETGPAAGAAPPGTAVTAGVARVRAVAWSGTRVVAVGAGVAAAGTLVCGLTLTSIGCAVFGLAYLLQGTWGEGLGLLGVYALTGTPLVAGAWLAKRRTARARAKAAATVTGVMTGMMEGTEPWHWWRRLRDSSHT</sequence>
<organism evidence="3 4">
    <name type="scientific">Actinomadura napierensis</name>
    <dbReference type="NCBI Taxonomy" id="267854"/>
    <lineage>
        <taxon>Bacteria</taxon>
        <taxon>Bacillati</taxon>
        <taxon>Actinomycetota</taxon>
        <taxon>Actinomycetes</taxon>
        <taxon>Streptosporangiales</taxon>
        <taxon>Thermomonosporaceae</taxon>
        <taxon>Actinomadura</taxon>
    </lineage>
</organism>
<evidence type="ECO:0000313" key="4">
    <source>
        <dbReference type="Proteomes" id="UP001501020"/>
    </source>
</evidence>
<keyword evidence="2" id="KW-0812">Transmembrane</keyword>
<evidence type="ECO:0000256" key="1">
    <source>
        <dbReference type="SAM" id="MobiDB-lite"/>
    </source>
</evidence>
<keyword evidence="2" id="KW-1133">Transmembrane helix</keyword>
<gene>
    <name evidence="3" type="ORF">GCM10009727_03140</name>
</gene>
<keyword evidence="2" id="KW-0472">Membrane</keyword>
<protein>
    <recommendedName>
        <fullName evidence="5">MFS transporter</fullName>
    </recommendedName>
</protein>
<dbReference type="EMBL" id="BAAAMR010000002">
    <property type="protein sequence ID" value="GAA2119362.1"/>
    <property type="molecule type" value="Genomic_DNA"/>
</dbReference>
<feature type="transmembrane region" description="Helical" evidence="2">
    <location>
        <begin position="95"/>
        <end position="116"/>
    </location>
</feature>
<accession>A0ABN2XZ09</accession>
<comment type="caution">
    <text evidence="3">The sequence shown here is derived from an EMBL/GenBank/DDBJ whole genome shotgun (WGS) entry which is preliminary data.</text>
</comment>
<evidence type="ECO:0008006" key="5">
    <source>
        <dbReference type="Google" id="ProtNLM"/>
    </source>
</evidence>
<feature type="region of interest" description="Disordered" evidence="1">
    <location>
        <begin position="1"/>
        <end position="35"/>
    </location>
</feature>
<evidence type="ECO:0000313" key="3">
    <source>
        <dbReference type="EMBL" id="GAA2119362.1"/>
    </source>
</evidence>
<feature type="compositionally biased region" description="Basic and acidic residues" evidence="1">
    <location>
        <begin position="12"/>
        <end position="25"/>
    </location>
</feature>